<dbReference type="AlphaFoldDB" id="A0A9P4VKU9"/>
<evidence type="ECO:0000313" key="2">
    <source>
        <dbReference type="Proteomes" id="UP000799429"/>
    </source>
</evidence>
<comment type="caution">
    <text evidence="1">The sequence shown here is derived from an EMBL/GenBank/DDBJ whole genome shotgun (WGS) entry which is preliminary data.</text>
</comment>
<name>A0A9P4VKU9_9PEZI</name>
<dbReference type="Proteomes" id="UP000799429">
    <property type="component" value="Unassembled WGS sequence"/>
</dbReference>
<proteinExistence type="predicted"/>
<evidence type="ECO:0000313" key="1">
    <source>
        <dbReference type="EMBL" id="KAF2836756.1"/>
    </source>
</evidence>
<sequence>MRKGASLSIPFPSPVLSVWMCWTFDSSCVHCVQIPLDVLDVQLSLRPLRPNHLDVLERRKATRYNFGENSAI</sequence>
<accession>A0A9P4VKU9</accession>
<organism evidence="1 2">
    <name type="scientific">Patellaria atrata CBS 101060</name>
    <dbReference type="NCBI Taxonomy" id="1346257"/>
    <lineage>
        <taxon>Eukaryota</taxon>
        <taxon>Fungi</taxon>
        <taxon>Dikarya</taxon>
        <taxon>Ascomycota</taxon>
        <taxon>Pezizomycotina</taxon>
        <taxon>Dothideomycetes</taxon>
        <taxon>Dothideomycetes incertae sedis</taxon>
        <taxon>Patellariales</taxon>
        <taxon>Patellariaceae</taxon>
        <taxon>Patellaria</taxon>
    </lineage>
</organism>
<reference evidence="1" key="1">
    <citation type="journal article" date="2020" name="Stud. Mycol.">
        <title>101 Dothideomycetes genomes: a test case for predicting lifestyles and emergence of pathogens.</title>
        <authorList>
            <person name="Haridas S."/>
            <person name="Albert R."/>
            <person name="Binder M."/>
            <person name="Bloem J."/>
            <person name="Labutti K."/>
            <person name="Salamov A."/>
            <person name="Andreopoulos B."/>
            <person name="Baker S."/>
            <person name="Barry K."/>
            <person name="Bills G."/>
            <person name="Bluhm B."/>
            <person name="Cannon C."/>
            <person name="Castanera R."/>
            <person name="Culley D."/>
            <person name="Daum C."/>
            <person name="Ezra D."/>
            <person name="Gonzalez J."/>
            <person name="Henrissat B."/>
            <person name="Kuo A."/>
            <person name="Liang C."/>
            <person name="Lipzen A."/>
            <person name="Lutzoni F."/>
            <person name="Magnuson J."/>
            <person name="Mondo S."/>
            <person name="Nolan M."/>
            <person name="Ohm R."/>
            <person name="Pangilinan J."/>
            <person name="Park H.-J."/>
            <person name="Ramirez L."/>
            <person name="Alfaro M."/>
            <person name="Sun H."/>
            <person name="Tritt A."/>
            <person name="Yoshinaga Y."/>
            <person name="Zwiers L.-H."/>
            <person name="Turgeon B."/>
            <person name="Goodwin S."/>
            <person name="Spatafora J."/>
            <person name="Crous P."/>
            <person name="Grigoriev I."/>
        </authorList>
    </citation>
    <scope>NUCLEOTIDE SEQUENCE</scope>
    <source>
        <strain evidence="1">CBS 101060</strain>
    </source>
</reference>
<gene>
    <name evidence="1" type="ORF">M501DRAFT_996422</name>
</gene>
<keyword evidence="2" id="KW-1185">Reference proteome</keyword>
<protein>
    <submittedName>
        <fullName evidence="1">Uncharacterized protein</fullName>
    </submittedName>
</protein>
<dbReference type="EMBL" id="MU006102">
    <property type="protein sequence ID" value="KAF2836756.1"/>
    <property type="molecule type" value="Genomic_DNA"/>
</dbReference>